<dbReference type="InterPro" id="IPR006478">
    <property type="entry name" value="Formate_DH_asu"/>
</dbReference>
<keyword evidence="18" id="KW-1185">Reference proteome</keyword>
<evidence type="ECO:0000256" key="12">
    <source>
        <dbReference type="ARBA" id="ARBA00032783"/>
    </source>
</evidence>
<feature type="domain" description="2Fe-2S ferredoxin-type" evidence="14">
    <location>
        <begin position="1"/>
        <end position="79"/>
    </location>
</feature>
<feature type="domain" description="4Fe-4S Mo/W bis-MGD-type" evidence="16">
    <location>
        <begin position="209"/>
        <end position="264"/>
    </location>
</feature>
<evidence type="ECO:0000256" key="2">
    <source>
        <dbReference type="ARBA" id="ARBA00019902"/>
    </source>
</evidence>
<dbReference type="PROSITE" id="PS51669">
    <property type="entry name" value="4FE4S_MOW_BIS_MGD"/>
    <property type="match status" value="1"/>
</dbReference>
<dbReference type="InterPro" id="IPR006655">
    <property type="entry name" value="Mopterin_OxRdtase_prok_CS"/>
</dbReference>
<evidence type="ECO:0000259" key="15">
    <source>
        <dbReference type="PROSITE" id="PS51379"/>
    </source>
</evidence>
<organism evidence="17 18">
    <name type="scientific">Ferrimonas pelagia</name>
    <dbReference type="NCBI Taxonomy" id="1177826"/>
    <lineage>
        <taxon>Bacteria</taxon>
        <taxon>Pseudomonadati</taxon>
        <taxon>Pseudomonadota</taxon>
        <taxon>Gammaproteobacteria</taxon>
        <taxon>Alteromonadales</taxon>
        <taxon>Ferrimonadaceae</taxon>
        <taxon>Ferrimonas</taxon>
    </lineage>
</organism>
<evidence type="ECO:0000259" key="16">
    <source>
        <dbReference type="PROSITE" id="PS51669"/>
    </source>
</evidence>
<comment type="similarity">
    <text evidence="1">In the C-terminal section; belongs to the prokaryotic molybdopterin-containing oxidoreductase family.</text>
</comment>
<dbReference type="InterPro" id="IPR009010">
    <property type="entry name" value="Asp_de-COase-like_dom_sf"/>
</dbReference>
<dbReference type="NCBIfam" id="TIGR01591">
    <property type="entry name" value="Fdh-alpha"/>
    <property type="match status" value="1"/>
</dbReference>
<evidence type="ECO:0000256" key="1">
    <source>
        <dbReference type="ARBA" id="ARBA00007023"/>
    </source>
</evidence>
<evidence type="ECO:0000313" key="18">
    <source>
        <dbReference type="Proteomes" id="UP001499988"/>
    </source>
</evidence>
<dbReference type="InterPro" id="IPR001041">
    <property type="entry name" value="2Fe-2S_ferredoxin-type"/>
</dbReference>
<keyword evidence="6" id="KW-0560">Oxidoreductase</keyword>
<dbReference type="SUPFAM" id="SSF53706">
    <property type="entry name" value="Formate dehydrogenase/DMSO reductase, domains 1-3"/>
    <property type="match status" value="1"/>
</dbReference>
<dbReference type="Gene3D" id="3.30.70.20">
    <property type="match status" value="1"/>
</dbReference>
<sequence>MSIRLTLNGQEVEANEGESLLQLAQRHGESIPNLCYQPGQPAQGNCRACVVEVAGERTLAPSCCRTAQPNMTVDTRSARVLAAQQGVLKLMLDEAPAAAQAGSELVRWAKQMDVTIPQAPVRYNEDLSHPALSLNWDACIHCNRCVSACRDVQVNDVLGMAKRGAQSKIVFDLDDAIGDSSCVACGECVQACPTGALAPIAASARQEADRSVDSLCPFCGVGCGVTYKVKDEQIIAVEGRNGPANQGRLCVKGRFGFDYVHHPQRLSTPLIRREGAPKDPSLSGDLAAQFRPASWEEALALAVSGFTRIKQESGPKALAGLGCAKGSNEEAYLFQKLVRTGFGSNNVDHCTRLCHASSVAALMEAVGSAAVSNPVADVAETDVILLMGANPGANHPVAASWMKNAIKRGTRLIVLDPQAIDLTRHAAHHLQFVPGADIALLNAMIHTLFDEDLVDWDFVHRRTEGVEAIRANVAPFSPEAMAPLCGVEAAQIRAVTRLYAKAGRAMMFWAMGVTQHAHGTDNVRCLISLCMLTGQIGRPGTGLHPLRGQNNVQGASDAGLIPMCYPDYQKVSESAAQAKFEAAWGMALDAEPGLTTVEMMQAASDGALKGLMIMGENPAMSDPDLNHTRAALTQLEHLVVQDIFLTETAALADVILPASAFAEKDGSFTNTDRLVQLGRQVLAPPGEARQDWQLLQILAQGLGLDWDYQGPAEIYTEMQPLMPSLSGIPYARLAEARAVTYPAADPHTPDQPVLFTERFNTPSGKARLVPAPLPVSLEPCDDDYPFTLITGRQLAHWHTGTMTRRSRVLDAIEPEPVVGIHREDLDRLGLEVDQRITLVSRRGQLQARLRLSNRLRSGDLFMPFSFHEAAANLLTRDDLDPSAKIAALKTCAVKIRL</sequence>
<keyword evidence="7" id="KW-0408">Iron</keyword>
<dbReference type="InterPro" id="IPR006963">
    <property type="entry name" value="Mopterin_OxRdtase_4Fe-4S_dom"/>
</dbReference>
<dbReference type="Pfam" id="PF04879">
    <property type="entry name" value="Molybdop_Fe4S4"/>
    <property type="match status" value="1"/>
</dbReference>
<dbReference type="Proteomes" id="UP001499988">
    <property type="component" value="Unassembled WGS sequence"/>
</dbReference>
<dbReference type="CDD" id="cd00207">
    <property type="entry name" value="fer2"/>
    <property type="match status" value="1"/>
</dbReference>
<keyword evidence="4" id="KW-0479">Metal-binding</keyword>
<dbReference type="PIRSF" id="PIRSF036643">
    <property type="entry name" value="FDH_alpha"/>
    <property type="match status" value="1"/>
</dbReference>
<dbReference type="InterPro" id="IPR006657">
    <property type="entry name" value="MoPterin_dinucl-bd_dom"/>
</dbReference>
<dbReference type="PROSITE" id="PS51379">
    <property type="entry name" value="4FE4S_FER_2"/>
    <property type="match status" value="2"/>
</dbReference>
<dbReference type="PROSITE" id="PS00641">
    <property type="entry name" value="COMPLEX1_75K_1"/>
    <property type="match status" value="1"/>
</dbReference>
<dbReference type="SUPFAM" id="SSF50692">
    <property type="entry name" value="ADC-like"/>
    <property type="match status" value="1"/>
</dbReference>
<reference evidence="18" key="1">
    <citation type="journal article" date="2019" name="Int. J. Syst. Evol. Microbiol.">
        <title>The Global Catalogue of Microorganisms (GCM) 10K type strain sequencing project: providing services to taxonomists for standard genome sequencing and annotation.</title>
        <authorList>
            <consortium name="The Broad Institute Genomics Platform"/>
            <consortium name="The Broad Institute Genome Sequencing Center for Infectious Disease"/>
            <person name="Wu L."/>
            <person name="Ma J."/>
        </authorList>
    </citation>
    <scope>NUCLEOTIDE SEQUENCE [LARGE SCALE GENOMIC DNA]</scope>
    <source>
        <strain evidence="18">JCM 18401</strain>
    </source>
</reference>
<gene>
    <name evidence="17" type="primary">fdhF_1</name>
    <name evidence="17" type="ORF">GCM10023333_11210</name>
</gene>
<dbReference type="PANTHER" id="PTHR43105">
    <property type="entry name" value="RESPIRATORY NITRATE REDUCTASE"/>
    <property type="match status" value="1"/>
</dbReference>
<evidence type="ECO:0000256" key="6">
    <source>
        <dbReference type="ARBA" id="ARBA00023002"/>
    </source>
</evidence>
<dbReference type="Pfam" id="PF12838">
    <property type="entry name" value="Fer4_7"/>
    <property type="match status" value="1"/>
</dbReference>
<dbReference type="Pfam" id="PF13510">
    <property type="entry name" value="Fer2_4"/>
    <property type="match status" value="1"/>
</dbReference>
<dbReference type="InterPro" id="IPR041924">
    <property type="entry name" value="Formate_Dh-H_N"/>
</dbReference>
<dbReference type="EMBL" id="BAABJZ010000015">
    <property type="protein sequence ID" value="GAA4879150.1"/>
    <property type="molecule type" value="Genomic_DNA"/>
</dbReference>
<evidence type="ECO:0000259" key="14">
    <source>
        <dbReference type="PROSITE" id="PS51085"/>
    </source>
</evidence>
<name>A0ABP9EHL0_9GAMM</name>
<dbReference type="SMART" id="SM00926">
    <property type="entry name" value="Molybdop_Fe4S4"/>
    <property type="match status" value="1"/>
</dbReference>
<evidence type="ECO:0000256" key="10">
    <source>
        <dbReference type="ARBA" id="ARBA00026021"/>
    </source>
</evidence>
<dbReference type="RefSeq" id="WP_345334240.1">
    <property type="nucleotide sequence ID" value="NZ_BAABJZ010000015.1"/>
</dbReference>
<dbReference type="InterPro" id="IPR017900">
    <property type="entry name" value="4Fe4S_Fe_S_CS"/>
</dbReference>
<keyword evidence="9" id="KW-0830">Ubiquinone</keyword>
<dbReference type="Gene3D" id="3.40.50.740">
    <property type="match status" value="1"/>
</dbReference>
<dbReference type="Gene3D" id="3.40.228.10">
    <property type="entry name" value="Dimethylsulfoxide Reductase, domain 2"/>
    <property type="match status" value="1"/>
</dbReference>
<dbReference type="SUPFAM" id="SSF54292">
    <property type="entry name" value="2Fe-2S ferredoxin-like"/>
    <property type="match status" value="1"/>
</dbReference>
<keyword evidence="5" id="KW-0677">Repeat</keyword>
<dbReference type="PROSITE" id="PS00490">
    <property type="entry name" value="MOLYBDOPTERIN_PROK_2"/>
    <property type="match status" value="1"/>
</dbReference>
<keyword evidence="3" id="KW-0004">4Fe-4S</keyword>
<dbReference type="InterPro" id="IPR036010">
    <property type="entry name" value="2Fe-2S_ferredoxin-like_sf"/>
</dbReference>
<dbReference type="InterPro" id="IPR017896">
    <property type="entry name" value="4Fe4S_Fe-S-bd"/>
</dbReference>
<evidence type="ECO:0000313" key="17">
    <source>
        <dbReference type="EMBL" id="GAA4879150.1"/>
    </source>
</evidence>
<dbReference type="CDD" id="cd02753">
    <property type="entry name" value="MopB_Formate-Dh-H"/>
    <property type="match status" value="1"/>
</dbReference>
<comment type="cofactor">
    <cofactor evidence="13">
        <name>[2Fe-2S] cluster</name>
        <dbReference type="ChEBI" id="CHEBI:190135"/>
    </cofactor>
</comment>
<dbReference type="SUPFAM" id="SSF54862">
    <property type="entry name" value="4Fe-4S ferredoxins"/>
    <property type="match status" value="1"/>
</dbReference>
<evidence type="ECO:0000256" key="13">
    <source>
        <dbReference type="ARBA" id="ARBA00034078"/>
    </source>
</evidence>
<dbReference type="Gene3D" id="2.20.25.90">
    <property type="entry name" value="ADC-like domains"/>
    <property type="match status" value="1"/>
</dbReference>
<evidence type="ECO:0000256" key="7">
    <source>
        <dbReference type="ARBA" id="ARBA00023004"/>
    </source>
</evidence>
<evidence type="ECO:0000256" key="4">
    <source>
        <dbReference type="ARBA" id="ARBA00022723"/>
    </source>
</evidence>
<keyword evidence="8" id="KW-0411">Iron-sulfur</keyword>
<dbReference type="PROSITE" id="PS00198">
    <property type="entry name" value="4FE4S_FER_1"/>
    <property type="match status" value="1"/>
</dbReference>
<protein>
    <recommendedName>
        <fullName evidence="2">NADH-quinone oxidoreductase subunit G</fullName>
    </recommendedName>
    <alternativeName>
        <fullName evidence="11">NADH dehydrogenase I subunit G</fullName>
    </alternativeName>
    <alternativeName>
        <fullName evidence="12">NDH-1 subunit G</fullName>
    </alternativeName>
</protein>
<evidence type="ECO:0000256" key="3">
    <source>
        <dbReference type="ARBA" id="ARBA00022485"/>
    </source>
</evidence>
<dbReference type="Pfam" id="PF00384">
    <property type="entry name" value="Molybdopterin"/>
    <property type="match status" value="1"/>
</dbReference>
<dbReference type="Gene3D" id="3.10.20.740">
    <property type="match status" value="1"/>
</dbReference>
<dbReference type="Gene3D" id="2.40.40.20">
    <property type="match status" value="1"/>
</dbReference>
<feature type="domain" description="4Fe-4S ferredoxin-type" evidence="15">
    <location>
        <begin position="130"/>
        <end position="160"/>
    </location>
</feature>
<evidence type="ECO:0000256" key="9">
    <source>
        <dbReference type="ARBA" id="ARBA00023075"/>
    </source>
</evidence>
<dbReference type="Pfam" id="PF01568">
    <property type="entry name" value="Molydop_binding"/>
    <property type="match status" value="1"/>
</dbReference>
<accession>A0ABP9EHL0</accession>
<dbReference type="InterPro" id="IPR006656">
    <property type="entry name" value="Mopterin_OxRdtase"/>
</dbReference>
<dbReference type="PROSITE" id="PS51085">
    <property type="entry name" value="2FE2S_FER_2"/>
    <property type="match status" value="1"/>
</dbReference>
<comment type="caution">
    <text evidence="17">The sequence shown here is derived from an EMBL/GenBank/DDBJ whole genome shotgun (WGS) entry which is preliminary data.</text>
</comment>
<comment type="subunit">
    <text evidence="10">Composed of 13 different subunits. Subunits NuoCD, E, F, and G constitute the peripheral sector of the complex.</text>
</comment>
<evidence type="ECO:0000256" key="8">
    <source>
        <dbReference type="ARBA" id="ARBA00023014"/>
    </source>
</evidence>
<dbReference type="InterPro" id="IPR050123">
    <property type="entry name" value="Prok_molybdopt-oxidoreductase"/>
</dbReference>
<evidence type="ECO:0000256" key="5">
    <source>
        <dbReference type="ARBA" id="ARBA00022737"/>
    </source>
</evidence>
<proteinExistence type="inferred from homology"/>
<dbReference type="PANTHER" id="PTHR43105:SF14">
    <property type="entry name" value="FORMATE DEHYDROGENASE H"/>
    <property type="match status" value="1"/>
</dbReference>
<dbReference type="InterPro" id="IPR000283">
    <property type="entry name" value="NADH_UbQ_OxRdtase_75kDa_su_CS"/>
</dbReference>
<evidence type="ECO:0000256" key="11">
    <source>
        <dbReference type="ARBA" id="ARBA00031577"/>
    </source>
</evidence>
<feature type="domain" description="4Fe-4S ferredoxin-type" evidence="15">
    <location>
        <begin position="173"/>
        <end position="202"/>
    </location>
</feature>